<evidence type="ECO:0000259" key="1">
    <source>
        <dbReference type="Pfam" id="PF04480"/>
    </source>
</evidence>
<reference evidence="2" key="1">
    <citation type="submission" date="2020-05" db="EMBL/GenBank/DDBJ databases">
        <authorList>
            <person name="Zhu T."/>
            <person name="Keshari N."/>
            <person name="Lu X."/>
        </authorList>
    </citation>
    <scope>NUCLEOTIDE SEQUENCE</scope>
    <source>
        <strain evidence="2">NK1-12</strain>
    </source>
</reference>
<dbReference type="Gene3D" id="3.40.960.10">
    <property type="entry name" value="VSR Endonuclease"/>
    <property type="match status" value="1"/>
</dbReference>
<dbReference type="EMBL" id="CP053586">
    <property type="protein sequence ID" value="WNZ25640.1"/>
    <property type="molecule type" value="Genomic_DNA"/>
</dbReference>
<proteinExistence type="predicted"/>
<dbReference type="Pfam" id="PF04480">
    <property type="entry name" value="DUF559"/>
    <property type="match status" value="1"/>
</dbReference>
<sequence length="61" mass="6873">MGPSTCEFKKRGLRGAQQVERDAARTEQLHQLGYRVIRFKNQAVMSDLTAVLTEIVKAIDP</sequence>
<protein>
    <submittedName>
        <fullName evidence="2">DUF559 domain-containing protein</fullName>
    </submittedName>
</protein>
<evidence type="ECO:0000313" key="2">
    <source>
        <dbReference type="EMBL" id="WNZ25640.1"/>
    </source>
</evidence>
<name>A0AA96WJ56_9CYAN</name>
<dbReference type="AlphaFoldDB" id="A0AA96WJ56"/>
<accession>A0AA96WJ56</accession>
<feature type="domain" description="DUF559" evidence="1">
    <location>
        <begin position="14"/>
        <end position="59"/>
    </location>
</feature>
<dbReference type="InterPro" id="IPR007569">
    <property type="entry name" value="DUF559"/>
</dbReference>
<dbReference type="RefSeq" id="WP_316431799.1">
    <property type="nucleotide sequence ID" value="NZ_CP053586.1"/>
</dbReference>
<gene>
    <name evidence="2" type="ORF">HJG54_24240</name>
</gene>
<organism evidence="2">
    <name type="scientific">Leptolyngbya sp. NK1-12</name>
    <dbReference type="NCBI Taxonomy" id="2547451"/>
    <lineage>
        <taxon>Bacteria</taxon>
        <taxon>Bacillati</taxon>
        <taxon>Cyanobacteriota</taxon>
        <taxon>Cyanophyceae</taxon>
        <taxon>Leptolyngbyales</taxon>
        <taxon>Leptolyngbyaceae</taxon>
        <taxon>Leptolyngbya group</taxon>
        <taxon>Leptolyngbya</taxon>
    </lineage>
</organism>